<evidence type="ECO:0000256" key="2">
    <source>
        <dbReference type="SAM" id="MobiDB-lite"/>
    </source>
</evidence>
<dbReference type="Proteomes" id="UP001162131">
    <property type="component" value="Unassembled WGS sequence"/>
</dbReference>
<organism evidence="3 4">
    <name type="scientific">Blepharisma stoltei</name>
    <dbReference type="NCBI Taxonomy" id="1481888"/>
    <lineage>
        <taxon>Eukaryota</taxon>
        <taxon>Sar</taxon>
        <taxon>Alveolata</taxon>
        <taxon>Ciliophora</taxon>
        <taxon>Postciliodesmatophora</taxon>
        <taxon>Heterotrichea</taxon>
        <taxon>Heterotrichida</taxon>
        <taxon>Blepharismidae</taxon>
        <taxon>Blepharisma</taxon>
    </lineage>
</organism>
<feature type="coiled-coil region" evidence="1">
    <location>
        <begin position="270"/>
        <end position="304"/>
    </location>
</feature>
<comment type="caution">
    <text evidence="3">The sequence shown here is derived from an EMBL/GenBank/DDBJ whole genome shotgun (WGS) entry which is preliminary data.</text>
</comment>
<keyword evidence="1" id="KW-0175">Coiled coil</keyword>
<feature type="coiled-coil region" evidence="1">
    <location>
        <begin position="414"/>
        <end position="490"/>
    </location>
</feature>
<reference evidence="3" key="1">
    <citation type="submission" date="2021-09" db="EMBL/GenBank/DDBJ databases">
        <authorList>
            <consortium name="AG Swart"/>
            <person name="Singh M."/>
            <person name="Singh A."/>
            <person name="Seah K."/>
            <person name="Emmerich C."/>
        </authorList>
    </citation>
    <scope>NUCLEOTIDE SEQUENCE</scope>
    <source>
        <strain evidence="3">ATCC30299</strain>
    </source>
</reference>
<name>A0AAU9JZU0_9CILI</name>
<evidence type="ECO:0000313" key="3">
    <source>
        <dbReference type="EMBL" id="CAG9330440.1"/>
    </source>
</evidence>
<sequence>MNSTHTSDTTRKKNHKATNPLFTPDITTRNSASVSRKSKLKSDSSTLDNLNILESVLDSELELKFQSKQRTNELLKTQNGPISEEIQLQLHARDMKINELNREILSLRAKLKLNKENNIVQELQEKSKAFEVELLSQRFILEKEEKRYEDLKQQYDNSLVEWELERAKLIHQQEEIRGEVQVQKIRLGKKREENDELKNDNIQLSKLIDELTGHNKELVAKVENMINELDETARRYHELKAKEGYYDQVEKMLEEYMAGKAKKDTQKAKFEQAIEKMKKFKGAAERIENSIKDLEDSMKKKIVALNSVRPDRISSELPQITGSLQDLIRHAEEIRNTFHANIPTDLLSDSSPAQPNASTRVVELEQELLKIDLQFKQYKAEESTKDQQIESLKQIMERHHKEHLDWQAHMKSKILIYKQRIQDLKDKAEMANREVQKKDFDIQNDIFKLENLNNKIELLAKKNNEAVMREEDLKSQISSMKSKIASLIEDKHSSESNLKVRERKIYKSLMVLQTIKQEMFKKDTELLKKNKEIARMEGEMEKLKGMEQKFHSRAKLIEGDLLSKLSKELEERDQKIDMLKEMLRGNQPARRKTEESSEL</sequence>
<protein>
    <submittedName>
        <fullName evidence="3">Uncharacterized protein</fullName>
    </submittedName>
</protein>
<feature type="region of interest" description="Disordered" evidence="2">
    <location>
        <begin position="577"/>
        <end position="599"/>
    </location>
</feature>
<dbReference type="AlphaFoldDB" id="A0AAU9JZU0"/>
<feature type="coiled-coil region" evidence="1">
    <location>
        <begin position="97"/>
        <end position="242"/>
    </location>
</feature>
<accession>A0AAU9JZU0</accession>
<proteinExistence type="predicted"/>
<keyword evidence="4" id="KW-1185">Reference proteome</keyword>
<gene>
    <name evidence="3" type="ORF">BSTOLATCC_MIC51030</name>
</gene>
<evidence type="ECO:0000256" key="1">
    <source>
        <dbReference type="SAM" id="Coils"/>
    </source>
</evidence>
<dbReference type="EMBL" id="CAJZBQ010000051">
    <property type="protein sequence ID" value="CAG9330440.1"/>
    <property type="molecule type" value="Genomic_DNA"/>
</dbReference>
<feature type="region of interest" description="Disordered" evidence="2">
    <location>
        <begin position="1"/>
        <end position="39"/>
    </location>
</feature>
<evidence type="ECO:0000313" key="4">
    <source>
        <dbReference type="Proteomes" id="UP001162131"/>
    </source>
</evidence>